<gene>
    <name evidence="2" type="ORF">XENOCAPTIV_018578</name>
</gene>
<proteinExistence type="predicted"/>
<accession>A0ABV0QAQ1</accession>
<name>A0ABV0QAQ1_9TELE</name>
<comment type="caution">
    <text evidence="2">The sequence shown here is derived from an EMBL/GenBank/DDBJ whole genome shotgun (WGS) entry which is preliminary data.</text>
</comment>
<evidence type="ECO:0000313" key="2">
    <source>
        <dbReference type="EMBL" id="MEQ2192860.1"/>
    </source>
</evidence>
<protein>
    <submittedName>
        <fullName evidence="2">Uncharacterized protein</fullName>
    </submittedName>
</protein>
<organism evidence="2 3">
    <name type="scientific">Xenoophorus captivus</name>
    <dbReference type="NCBI Taxonomy" id="1517983"/>
    <lineage>
        <taxon>Eukaryota</taxon>
        <taxon>Metazoa</taxon>
        <taxon>Chordata</taxon>
        <taxon>Craniata</taxon>
        <taxon>Vertebrata</taxon>
        <taxon>Euteleostomi</taxon>
        <taxon>Actinopterygii</taxon>
        <taxon>Neopterygii</taxon>
        <taxon>Teleostei</taxon>
        <taxon>Neoteleostei</taxon>
        <taxon>Acanthomorphata</taxon>
        <taxon>Ovalentaria</taxon>
        <taxon>Atherinomorphae</taxon>
        <taxon>Cyprinodontiformes</taxon>
        <taxon>Goodeidae</taxon>
        <taxon>Xenoophorus</taxon>
    </lineage>
</organism>
<dbReference type="EMBL" id="JAHRIN010003905">
    <property type="protein sequence ID" value="MEQ2192860.1"/>
    <property type="molecule type" value="Genomic_DNA"/>
</dbReference>
<evidence type="ECO:0000256" key="1">
    <source>
        <dbReference type="SAM" id="MobiDB-lite"/>
    </source>
</evidence>
<feature type="region of interest" description="Disordered" evidence="1">
    <location>
        <begin position="55"/>
        <end position="77"/>
    </location>
</feature>
<keyword evidence="3" id="KW-1185">Reference proteome</keyword>
<dbReference type="Proteomes" id="UP001434883">
    <property type="component" value="Unassembled WGS sequence"/>
</dbReference>
<reference evidence="2 3" key="1">
    <citation type="submission" date="2021-06" db="EMBL/GenBank/DDBJ databases">
        <authorList>
            <person name="Palmer J.M."/>
        </authorList>
    </citation>
    <scope>NUCLEOTIDE SEQUENCE [LARGE SCALE GENOMIC DNA]</scope>
    <source>
        <strain evidence="2 3">XC_2019</strain>
        <tissue evidence="2">Muscle</tissue>
    </source>
</reference>
<feature type="non-terminal residue" evidence="2">
    <location>
        <position position="1"/>
    </location>
</feature>
<sequence length="77" mass="8156">LSIRKPKSCRNFASAEAASSFLEAQKQSSVLKGKARTQIISATWQPAGHHRCPPRSSACAQCGPPQLAPTPSEVEAP</sequence>
<evidence type="ECO:0000313" key="3">
    <source>
        <dbReference type="Proteomes" id="UP001434883"/>
    </source>
</evidence>